<accession>A0ABV6V9R1</accession>
<organism evidence="1 2">
    <name type="scientific">Streptacidiphilus alkalitolerans</name>
    <dbReference type="NCBI Taxonomy" id="3342712"/>
    <lineage>
        <taxon>Bacteria</taxon>
        <taxon>Bacillati</taxon>
        <taxon>Actinomycetota</taxon>
        <taxon>Actinomycetes</taxon>
        <taxon>Kitasatosporales</taxon>
        <taxon>Streptomycetaceae</taxon>
        <taxon>Streptacidiphilus</taxon>
    </lineage>
</organism>
<proteinExistence type="predicted"/>
<name>A0ABV6V9R1_9ACTN</name>
<dbReference type="EMBL" id="JBHEZX010000005">
    <property type="protein sequence ID" value="MFC1410470.1"/>
    <property type="molecule type" value="Genomic_DNA"/>
</dbReference>
<comment type="caution">
    <text evidence="1">The sequence shown here is derived from an EMBL/GenBank/DDBJ whole genome shotgun (WGS) entry which is preliminary data.</text>
</comment>
<dbReference type="Proteomes" id="UP001592582">
    <property type="component" value="Unassembled WGS sequence"/>
</dbReference>
<evidence type="ECO:0000313" key="1">
    <source>
        <dbReference type="EMBL" id="MFC1410470.1"/>
    </source>
</evidence>
<evidence type="ECO:0000313" key="2">
    <source>
        <dbReference type="Proteomes" id="UP001592582"/>
    </source>
</evidence>
<gene>
    <name evidence="1" type="ORF">ACEZDG_14470</name>
</gene>
<reference evidence="1 2" key="1">
    <citation type="submission" date="2024-09" db="EMBL/GenBank/DDBJ databases">
        <authorList>
            <person name="Lee S.D."/>
        </authorList>
    </citation>
    <scope>NUCLEOTIDE SEQUENCE [LARGE SCALE GENOMIC DNA]</scope>
    <source>
        <strain evidence="1 2">N1-1</strain>
    </source>
</reference>
<protein>
    <submittedName>
        <fullName evidence="1">Uncharacterized protein</fullName>
    </submittedName>
</protein>
<keyword evidence="2" id="KW-1185">Reference proteome</keyword>
<sequence>MTPMGWSVSNRDWPSTPPRVSAAETKAGLAALDSLIDPPATEQGTSVPKSAAARLRGILLARGMTAGAVDQLLHDVAAEQLPAGLREQVGAVDAERRAMPPEQRQRYEAADAPLLRLELAFCSRYLEQARATITWLRESHNDALDLIIRLCDQRDGTAEPERCCMCGSADVRYRNYREQPFCWPCADGTSPQGQAAVAASLAEPNPVAHAADQPQPAAAGGRTGEIYTGPGSVGDVLARAFRATWKRGR</sequence>